<dbReference type="AlphaFoldDB" id="A0ABD4XFN2"/>
<feature type="compositionally biased region" description="Polar residues" evidence="1">
    <location>
        <begin position="20"/>
        <end position="31"/>
    </location>
</feature>
<proteinExistence type="predicted"/>
<evidence type="ECO:0000313" key="3">
    <source>
        <dbReference type="Proteomes" id="UP001218364"/>
    </source>
</evidence>
<dbReference type="Proteomes" id="UP001218364">
    <property type="component" value="Unassembled WGS sequence"/>
</dbReference>
<comment type="caution">
    <text evidence="2">The sequence shown here is derived from an EMBL/GenBank/DDBJ whole genome shotgun (WGS) entry which is preliminary data.</text>
</comment>
<protein>
    <submittedName>
        <fullName evidence="2">Uncharacterized protein</fullName>
    </submittedName>
</protein>
<organism evidence="2 3">
    <name type="scientific">Phaeobacter gallaeciensis</name>
    <dbReference type="NCBI Taxonomy" id="60890"/>
    <lineage>
        <taxon>Bacteria</taxon>
        <taxon>Pseudomonadati</taxon>
        <taxon>Pseudomonadota</taxon>
        <taxon>Alphaproteobacteria</taxon>
        <taxon>Rhodobacterales</taxon>
        <taxon>Roseobacteraceae</taxon>
        <taxon>Phaeobacter</taxon>
    </lineage>
</organism>
<gene>
    <name evidence="2" type="ORF">PXK24_20970</name>
</gene>
<reference evidence="2 3" key="1">
    <citation type="submission" date="2023-02" db="EMBL/GenBank/DDBJ databases">
        <title>Population genomics of bacteria associated with diatom.</title>
        <authorList>
            <person name="Xie J."/>
            <person name="Wang H."/>
        </authorList>
    </citation>
    <scope>NUCLEOTIDE SEQUENCE [LARGE SCALE GENOMIC DNA]</scope>
    <source>
        <strain evidence="2 3">PT47_8</strain>
    </source>
</reference>
<sequence>MDVATDGDVSTDFHVGDDIGQNTNSVGSMNTGNTTIDVAGSNNMIDAVNSADNTGCIDGSVFNGSVVPPAFSDSLGLTAPGAQIGSSRVGGISNIAQACSR</sequence>
<evidence type="ECO:0000313" key="2">
    <source>
        <dbReference type="EMBL" id="MDE4168162.1"/>
    </source>
</evidence>
<name>A0ABD4XFN2_9RHOB</name>
<feature type="region of interest" description="Disordered" evidence="1">
    <location>
        <begin position="1"/>
        <end position="31"/>
    </location>
</feature>
<evidence type="ECO:0000256" key="1">
    <source>
        <dbReference type="SAM" id="MobiDB-lite"/>
    </source>
</evidence>
<dbReference type="EMBL" id="JARCJK010000023">
    <property type="protein sequence ID" value="MDE4168162.1"/>
    <property type="molecule type" value="Genomic_DNA"/>
</dbReference>
<dbReference type="RefSeq" id="WP_274838898.1">
    <property type="nucleotide sequence ID" value="NZ_JARCJF010000023.1"/>
</dbReference>
<accession>A0ABD4XFN2</accession>